<protein>
    <recommendedName>
        <fullName evidence="7 8">Triosephosphate isomerase</fullName>
        <shortName evidence="7">TIM</shortName>
        <shortName evidence="7">TPI</shortName>
        <ecNumber evidence="7 8">5.3.1.1</ecNumber>
    </recommendedName>
    <alternativeName>
        <fullName evidence="7">Triose-phosphate isomerase</fullName>
    </alternativeName>
</protein>
<dbReference type="PROSITE" id="PS00171">
    <property type="entry name" value="TIM_1"/>
    <property type="match status" value="1"/>
</dbReference>
<evidence type="ECO:0000256" key="7">
    <source>
        <dbReference type="HAMAP-Rule" id="MF_00147"/>
    </source>
</evidence>
<dbReference type="EC" id="5.3.1.1" evidence="7 8"/>
<dbReference type="Pfam" id="PF00121">
    <property type="entry name" value="TIM"/>
    <property type="match status" value="1"/>
</dbReference>
<dbReference type="GO" id="GO:0006094">
    <property type="term" value="P:gluconeogenesis"/>
    <property type="evidence" value="ECO:0007669"/>
    <property type="project" value="UniProtKB-UniRule"/>
</dbReference>
<comment type="caution">
    <text evidence="7">Lacks conserved residue(s) required for the propagation of feature annotation.</text>
</comment>
<evidence type="ECO:0000256" key="1">
    <source>
        <dbReference type="ARBA" id="ARBA00004680"/>
    </source>
</evidence>
<dbReference type="FunFam" id="3.20.20.70:FF:000016">
    <property type="entry name" value="Triosephosphate isomerase"/>
    <property type="match status" value="1"/>
</dbReference>
<dbReference type="InterPro" id="IPR020861">
    <property type="entry name" value="Triosephosphate_isomerase_AS"/>
</dbReference>
<dbReference type="HAMAP" id="MF_00147_B">
    <property type="entry name" value="TIM_B"/>
    <property type="match status" value="1"/>
</dbReference>
<dbReference type="Gene3D" id="3.20.20.70">
    <property type="entry name" value="Aldolase class I"/>
    <property type="match status" value="1"/>
</dbReference>
<evidence type="ECO:0000256" key="3">
    <source>
        <dbReference type="ARBA" id="ARBA00022432"/>
    </source>
</evidence>
<dbReference type="Proteomes" id="UP000176855">
    <property type="component" value="Unassembled WGS sequence"/>
</dbReference>
<gene>
    <name evidence="7" type="primary">tpiA</name>
    <name evidence="9" type="ORF">A2730_01750</name>
</gene>
<dbReference type="PROSITE" id="PS51440">
    <property type="entry name" value="TIM_2"/>
    <property type="match status" value="1"/>
</dbReference>
<dbReference type="GO" id="GO:0004807">
    <property type="term" value="F:triose-phosphate isomerase activity"/>
    <property type="evidence" value="ECO:0007669"/>
    <property type="project" value="UniProtKB-UniRule"/>
</dbReference>
<keyword evidence="6 7" id="KW-0413">Isomerase</keyword>
<dbReference type="InterPro" id="IPR035990">
    <property type="entry name" value="TIM_sf"/>
</dbReference>
<feature type="binding site" evidence="7">
    <location>
        <position position="208"/>
    </location>
    <ligand>
        <name>substrate</name>
    </ligand>
</feature>
<evidence type="ECO:0000256" key="5">
    <source>
        <dbReference type="ARBA" id="ARBA00023152"/>
    </source>
</evidence>
<evidence type="ECO:0000313" key="10">
    <source>
        <dbReference type="Proteomes" id="UP000176855"/>
    </source>
</evidence>
<dbReference type="UniPathway" id="UPA00109">
    <property type="reaction ID" value="UER00189"/>
</dbReference>
<comment type="function">
    <text evidence="7">Involved in the gluconeogenesis. Catalyzes stereospecifically the conversion of dihydroxyacetone phosphate (DHAP) to D-glyceraldehyde-3-phosphate (G3P).</text>
</comment>
<dbReference type="STRING" id="1802202.A2730_01750"/>
<keyword evidence="3 7" id="KW-0312">Gluconeogenesis</keyword>
<feature type="binding site" evidence="7">
    <location>
        <begin position="7"/>
        <end position="9"/>
    </location>
    <ligand>
        <name>substrate</name>
    </ligand>
</feature>
<dbReference type="GO" id="GO:0046166">
    <property type="term" value="P:glyceraldehyde-3-phosphate biosynthetic process"/>
    <property type="evidence" value="ECO:0007669"/>
    <property type="project" value="TreeGrafter"/>
</dbReference>
<dbReference type="SUPFAM" id="SSF51351">
    <property type="entry name" value="Triosephosphate isomerase (TIM)"/>
    <property type="match status" value="1"/>
</dbReference>
<dbReference type="GO" id="GO:0005829">
    <property type="term" value="C:cytosol"/>
    <property type="evidence" value="ECO:0007669"/>
    <property type="project" value="TreeGrafter"/>
</dbReference>
<dbReference type="PANTHER" id="PTHR21139:SF42">
    <property type="entry name" value="TRIOSEPHOSPHATE ISOMERASE"/>
    <property type="match status" value="1"/>
</dbReference>
<feature type="active site" description="Proton acceptor" evidence="7">
    <location>
        <position position="162"/>
    </location>
</feature>
<dbReference type="CDD" id="cd00311">
    <property type="entry name" value="TIM"/>
    <property type="match status" value="1"/>
</dbReference>
<dbReference type="InterPro" id="IPR000652">
    <property type="entry name" value="Triosephosphate_isomerase"/>
</dbReference>
<dbReference type="GO" id="GO:0019563">
    <property type="term" value="P:glycerol catabolic process"/>
    <property type="evidence" value="ECO:0007669"/>
    <property type="project" value="TreeGrafter"/>
</dbReference>
<comment type="subcellular location">
    <subcellularLocation>
        <location evidence="7 8">Cytoplasm</location>
    </subcellularLocation>
</comment>
<feature type="active site" description="Electrophile" evidence="7">
    <location>
        <position position="88"/>
    </location>
</feature>
<comment type="pathway">
    <text evidence="7 8">Carbohydrate biosynthesis; gluconeogenesis.</text>
</comment>
<comment type="catalytic activity">
    <reaction evidence="7 8">
        <text>D-glyceraldehyde 3-phosphate = dihydroxyacetone phosphate</text>
        <dbReference type="Rhea" id="RHEA:18585"/>
        <dbReference type="ChEBI" id="CHEBI:57642"/>
        <dbReference type="ChEBI" id="CHEBI:59776"/>
        <dbReference type="EC" id="5.3.1.1"/>
    </reaction>
</comment>
<evidence type="ECO:0000256" key="6">
    <source>
        <dbReference type="ARBA" id="ARBA00023235"/>
    </source>
</evidence>
<sequence>MKLIVANWKMNPESAQKATELFEAVKNGVIDTKNVEVVICPPFVYLPLFSGLTLGAQNVFFKEKGAFTGEVSPVMLKDLKVQYVIIGHSEARKHLNETDEIINKKVKECLLVGLTPILCIGETIEEKESGRKEEVLKKQITEGLAGVSNVNGQMSNVIIAYEPVWAIGTGHSCSSEETQEMVSAIREIITDLYEKELSDTMRILYGGSVDSKNSNSYLAISGLSGLLIGSDSLDAQDFIKIVASAGI</sequence>
<reference evidence="9 10" key="1">
    <citation type="journal article" date="2016" name="Nat. Commun.">
        <title>Thousands of microbial genomes shed light on interconnected biogeochemical processes in an aquifer system.</title>
        <authorList>
            <person name="Anantharaman K."/>
            <person name="Brown C.T."/>
            <person name="Hug L.A."/>
            <person name="Sharon I."/>
            <person name="Castelle C.J."/>
            <person name="Probst A.J."/>
            <person name="Thomas B.C."/>
            <person name="Singh A."/>
            <person name="Wilkins M.J."/>
            <person name="Karaoz U."/>
            <person name="Brodie E.L."/>
            <person name="Williams K.H."/>
            <person name="Hubbard S.S."/>
            <person name="Banfield J.F."/>
        </authorList>
    </citation>
    <scope>NUCLEOTIDE SEQUENCE [LARGE SCALE GENOMIC DNA]</scope>
</reference>
<dbReference type="PANTHER" id="PTHR21139">
    <property type="entry name" value="TRIOSEPHOSPHATE ISOMERASE"/>
    <property type="match status" value="1"/>
</dbReference>
<evidence type="ECO:0000256" key="4">
    <source>
        <dbReference type="ARBA" id="ARBA00022490"/>
    </source>
</evidence>
<keyword evidence="5 7" id="KW-0324">Glycolysis</keyword>
<dbReference type="AlphaFoldDB" id="A0A1G2HQ54"/>
<keyword evidence="4 7" id="KW-0963">Cytoplasm</keyword>
<dbReference type="UniPathway" id="UPA00138"/>
<proteinExistence type="inferred from homology"/>
<accession>A0A1G2HQ54</accession>
<name>A0A1G2HQ54_9BACT</name>
<evidence type="ECO:0000313" key="9">
    <source>
        <dbReference type="EMBL" id="OGZ64672.1"/>
    </source>
</evidence>
<comment type="similarity">
    <text evidence="2 7 8">Belongs to the triosephosphate isomerase family.</text>
</comment>
<comment type="caution">
    <text evidence="9">The sequence shown here is derived from an EMBL/GenBank/DDBJ whole genome shotgun (WGS) entry which is preliminary data.</text>
</comment>
<dbReference type="NCBIfam" id="TIGR00419">
    <property type="entry name" value="tim"/>
    <property type="match status" value="1"/>
</dbReference>
<dbReference type="GO" id="GO:0006096">
    <property type="term" value="P:glycolytic process"/>
    <property type="evidence" value="ECO:0007669"/>
    <property type="project" value="UniProtKB-UniRule"/>
</dbReference>
<dbReference type="InterPro" id="IPR013785">
    <property type="entry name" value="Aldolase_TIM"/>
</dbReference>
<evidence type="ECO:0000256" key="8">
    <source>
        <dbReference type="RuleBase" id="RU363013"/>
    </source>
</evidence>
<dbReference type="InterPro" id="IPR022896">
    <property type="entry name" value="TrioseP_Isoase_bac/euk"/>
</dbReference>
<dbReference type="EMBL" id="MHOO01000003">
    <property type="protein sequence ID" value="OGZ64672.1"/>
    <property type="molecule type" value="Genomic_DNA"/>
</dbReference>
<comment type="pathway">
    <text evidence="1 7 8">Carbohydrate degradation; glycolysis; D-glyceraldehyde 3-phosphate from glycerone phosphate: step 1/1.</text>
</comment>
<organism evidence="9 10">
    <name type="scientific">Candidatus Staskawiczbacteria bacterium RIFCSPHIGHO2_01_FULL_39_25</name>
    <dbReference type="NCBI Taxonomy" id="1802202"/>
    <lineage>
        <taxon>Bacteria</taxon>
        <taxon>Candidatus Staskawicziibacteriota</taxon>
    </lineage>
</organism>
<evidence type="ECO:0000256" key="2">
    <source>
        <dbReference type="ARBA" id="ARBA00007422"/>
    </source>
</evidence>
<comment type="subunit">
    <text evidence="7 8">Homodimer.</text>
</comment>
<feature type="binding site" evidence="7">
    <location>
        <position position="168"/>
    </location>
    <ligand>
        <name>substrate</name>
    </ligand>
</feature>